<keyword evidence="7" id="KW-1185">Reference proteome</keyword>
<evidence type="ECO:0000256" key="2">
    <source>
        <dbReference type="ARBA" id="ARBA00022737"/>
    </source>
</evidence>
<dbReference type="Proteomes" id="UP000041254">
    <property type="component" value="Unassembled WGS sequence"/>
</dbReference>
<dbReference type="SUPFAM" id="SSF50965">
    <property type="entry name" value="Galactose oxidase, central domain"/>
    <property type="match status" value="1"/>
</dbReference>
<dbReference type="GO" id="GO:0005509">
    <property type="term" value="F:calcium ion binding"/>
    <property type="evidence" value="ECO:0007669"/>
    <property type="project" value="InterPro"/>
</dbReference>
<evidence type="ECO:0000256" key="4">
    <source>
        <dbReference type="SAM" id="MobiDB-lite"/>
    </source>
</evidence>
<keyword evidence="5" id="KW-0472">Membrane</keyword>
<dbReference type="PROSITE" id="PS00330">
    <property type="entry name" value="HEMOLYSIN_CALCIUM"/>
    <property type="match status" value="1"/>
</dbReference>
<dbReference type="Gene3D" id="2.150.10.10">
    <property type="entry name" value="Serralysin-like metalloprotease, C-terminal"/>
    <property type="match status" value="1"/>
</dbReference>
<feature type="transmembrane region" description="Helical" evidence="5">
    <location>
        <begin position="1135"/>
        <end position="1157"/>
    </location>
</feature>
<dbReference type="Pfam" id="PF00353">
    <property type="entry name" value="HemolysinCabind"/>
    <property type="match status" value="1"/>
</dbReference>
<dbReference type="InterPro" id="IPR001343">
    <property type="entry name" value="Hemolysn_Ca-bd"/>
</dbReference>
<feature type="compositionally biased region" description="Basic and acidic residues" evidence="4">
    <location>
        <begin position="1167"/>
        <end position="1221"/>
    </location>
</feature>
<keyword evidence="2" id="KW-0677">Repeat</keyword>
<keyword evidence="5" id="KW-0812">Transmembrane</keyword>
<evidence type="ECO:0000256" key="3">
    <source>
        <dbReference type="ARBA" id="ARBA00023157"/>
    </source>
</evidence>
<dbReference type="NCBIfam" id="TIGR02232">
    <property type="entry name" value="myxo_disulf_rpt"/>
    <property type="match status" value="1"/>
</dbReference>
<accession>A0A0G4FTB8</accession>
<dbReference type="InterPro" id="IPR011049">
    <property type="entry name" value="Serralysin-like_metalloprot_C"/>
</dbReference>
<keyword evidence="1" id="KW-0732">Signal</keyword>
<name>A0A0G4FTB8_VITBC</name>
<dbReference type="PANTHER" id="PTHR36220:SF1">
    <property type="entry name" value="GAMMA TUBULIN COMPLEX COMPONENT C-TERMINAL DOMAIN-CONTAINING PROTEIN"/>
    <property type="match status" value="1"/>
</dbReference>
<protein>
    <submittedName>
        <fullName evidence="6">Uncharacterized protein</fullName>
    </submittedName>
</protein>
<feature type="compositionally biased region" description="Polar residues" evidence="4">
    <location>
        <begin position="900"/>
        <end position="912"/>
    </location>
</feature>
<dbReference type="VEuPathDB" id="CryptoDB:Vbra_16152"/>
<feature type="region of interest" description="Disordered" evidence="4">
    <location>
        <begin position="1167"/>
        <end position="1266"/>
    </location>
</feature>
<evidence type="ECO:0000256" key="1">
    <source>
        <dbReference type="ARBA" id="ARBA00022729"/>
    </source>
</evidence>
<sequence>MSSDGSRLAIGAYYNDGGGSNSGHVRVFDLVGSTWTQVGADIDGEAANDQSGTAVAMSSDGARLAIGARGNDGGAPPPLPLPPMDYGSNCGHVRVFDLVGCGAACVPGTNEAGFRALFGTSDFVPPSCTSTVTVSSGADSGAGTLREALGTLEAQDPETETTIRCVRVSAGITEINLLSPLTFRGRNTYLFSEDLADPDSFPVLKSQLKDTEILTVDGSVGFTVAGIRFTNYEGTAVSATGSSCIHIENQQGVGMASVAFYRVSIEQCSNSKDNQFASVRIATPGDNTTSTNFNVSFWESAIHGTEGSAITCAANSLQPPFYDLALKNSLIYGNYIDVHWDLHTNDIDDRKNIVTPLIDRQIVSLRTCLVITHEATFENNQYTAGCSCSYPTLYPDDPFYRCECMPDRAIDLIDIRLIDIGQEAILQHSTFKSDMQSGHLIFVSEAPLTVESCHFTGNTGFSSRDHEENYWRSIIWVDAVPQGFTIIDSLFEANHKMTNLVGASTVEYPGGLVFGSTSGTIERSTFRQNTGINYPISMTLFAPGTHIEIVDNCFVENDLVEHTPPCMMWVTKKIQSGADSLTITRNGVLMKTGQESYWLHSPADLADESYATIDDNSETRRCANVCGDGVVMPGIETCDDIGTVHTPVAPQSGDGCDDMCQVEAGWECEQQTSYYGRGPSVCTPRPMIPSLSTGSKTYGGSPFILTIAFSQPAKTESLAVTDVQVSGSAEVSLTNLQGLSNKDFTIDVQPVSDTQGDVSFQMREGRVELLNAPGHFNEASQVLTISIDTSKPEPVLLSSFGDGVTMTNPFLVTVSFQKAIDVDTLETTDFVLTGRSHVPVSASVASIQEKGSTGQHFDISVSIAGEQDGDIQIQLPAEKIDDTLGNPNVASNILIVTYGGSHTTDSPKNPQNEGPPDPSDGTTTPPLPPNVIPIPLDEVDIVSGGADGDPAEGCQASYYGTGSVEVRVSCSDSESRKFMTLAEGSPIATVEGSRHDDTLRGNSQSNTLIGGDGADLLDGRGGDDQLIGGRGADSFVIGREPGEVTILDFDTGSTHDRLNLVSFPSIKSMKDIQERMTIGSVIINLDESNRVRILHRTPQEMTNPDFFLLDEGEVGKEDDECGFFSYAKPECLDTILSIVGGILAVAASVAGFGWAFVRKCLCKRKEETGKDQPKATTDARKRSKSDTRESRAKSILETKSERQVDRDVTDKARLDSMGIDKRVHKHDSEPEEETAPRAHEYEMEAEEETAPRAHEDQTAPPGCVNV</sequence>
<proteinExistence type="predicted"/>
<evidence type="ECO:0000313" key="7">
    <source>
        <dbReference type="Proteomes" id="UP000041254"/>
    </source>
</evidence>
<dbReference type="InterPro" id="IPR011043">
    <property type="entry name" value="Gal_Oxase/kelch_b-propeller"/>
</dbReference>
<dbReference type="AlphaFoldDB" id="A0A0G4FTB8"/>
<evidence type="ECO:0000256" key="5">
    <source>
        <dbReference type="SAM" id="Phobius"/>
    </source>
</evidence>
<keyword evidence="3" id="KW-1015">Disulfide bond</keyword>
<dbReference type="PANTHER" id="PTHR36220">
    <property type="entry name" value="UNNAMED PRODUCT"/>
    <property type="match status" value="1"/>
</dbReference>
<dbReference type="OrthoDB" id="442789at2759"/>
<evidence type="ECO:0000313" key="6">
    <source>
        <dbReference type="EMBL" id="CEM18028.1"/>
    </source>
</evidence>
<feature type="region of interest" description="Disordered" evidence="4">
    <location>
        <begin position="991"/>
        <end position="1012"/>
    </location>
</feature>
<dbReference type="InParanoid" id="A0A0G4FTB8"/>
<feature type="region of interest" description="Disordered" evidence="4">
    <location>
        <begin position="900"/>
        <end position="932"/>
    </location>
</feature>
<dbReference type="InterPro" id="IPR011936">
    <property type="entry name" value="Myxo_disulph_rpt"/>
</dbReference>
<reference evidence="6 7" key="1">
    <citation type="submission" date="2014-11" db="EMBL/GenBank/DDBJ databases">
        <authorList>
            <person name="Zhu J."/>
            <person name="Qi W."/>
            <person name="Song R."/>
        </authorList>
    </citation>
    <scope>NUCLEOTIDE SEQUENCE [LARGE SCALE GENOMIC DNA]</scope>
</reference>
<dbReference type="InterPro" id="IPR018511">
    <property type="entry name" value="Hemolysin-typ_Ca-bd_CS"/>
</dbReference>
<dbReference type="SUPFAM" id="SSF51126">
    <property type="entry name" value="Pectin lyase-like"/>
    <property type="match status" value="1"/>
</dbReference>
<dbReference type="EMBL" id="CDMY01000499">
    <property type="protein sequence ID" value="CEM18028.1"/>
    <property type="molecule type" value="Genomic_DNA"/>
</dbReference>
<dbReference type="SUPFAM" id="SSF51120">
    <property type="entry name" value="beta-Roll"/>
    <property type="match status" value="1"/>
</dbReference>
<organism evidence="6 7">
    <name type="scientific">Vitrella brassicaformis (strain CCMP3155)</name>
    <dbReference type="NCBI Taxonomy" id="1169540"/>
    <lineage>
        <taxon>Eukaryota</taxon>
        <taxon>Sar</taxon>
        <taxon>Alveolata</taxon>
        <taxon>Colpodellida</taxon>
        <taxon>Vitrellaceae</taxon>
        <taxon>Vitrella</taxon>
    </lineage>
</organism>
<gene>
    <name evidence="6" type="ORF">Vbra_16152</name>
</gene>
<dbReference type="InterPro" id="IPR011050">
    <property type="entry name" value="Pectin_lyase_fold/virulence"/>
</dbReference>
<keyword evidence="5" id="KW-1133">Transmembrane helix</keyword>